<organism evidence="1 2">
    <name type="scientific">Yoonia phaeophyticola</name>
    <dbReference type="NCBI Taxonomy" id="3137369"/>
    <lineage>
        <taxon>Bacteria</taxon>
        <taxon>Pseudomonadati</taxon>
        <taxon>Pseudomonadota</taxon>
        <taxon>Alphaproteobacteria</taxon>
        <taxon>Rhodobacterales</taxon>
        <taxon>Paracoccaceae</taxon>
        <taxon>Yoonia</taxon>
    </lineage>
</organism>
<dbReference type="Gene3D" id="2.30.30.40">
    <property type="entry name" value="SH3 Domains"/>
    <property type="match status" value="1"/>
</dbReference>
<protein>
    <recommendedName>
        <fullName evidence="3">SH3 domain-containing protein</fullName>
    </recommendedName>
</protein>
<evidence type="ECO:0008006" key="3">
    <source>
        <dbReference type="Google" id="ProtNLM"/>
    </source>
</evidence>
<name>A0ABZ2V4H7_9RHOB</name>
<gene>
    <name evidence="1" type="ORF">AABB29_10410</name>
</gene>
<proteinExistence type="predicted"/>
<accession>A0ABZ2V4H7</accession>
<evidence type="ECO:0000313" key="2">
    <source>
        <dbReference type="Proteomes" id="UP001440612"/>
    </source>
</evidence>
<dbReference type="EMBL" id="CP150951">
    <property type="protein sequence ID" value="WZC47354.2"/>
    <property type="molecule type" value="Genomic_DNA"/>
</dbReference>
<dbReference type="Proteomes" id="UP001440612">
    <property type="component" value="Chromosome"/>
</dbReference>
<sequence length="202" mass="22280">MPLFRLTFVFLLWPFWVQADSLPPSLPALYAVTGVASDDSLNMRDQPNGSARILLALPHDATDLQVTQLSREGNWAYISRGEVSGWVAQRYLQRQPDSVDAYGLPRGLRCFGTEPFWTVRFTQAGLAVMTPERTATHPITFHAPSAENVALGLGGFIFEWIADGQPVRGHILPGRCSDGMSDTIYGLHYIDTYFGNAGCCSL</sequence>
<dbReference type="RefSeq" id="WP_373636680.1">
    <property type="nucleotide sequence ID" value="NZ_CP150951.2"/>
</dbReference>
<evidence type="ECO:0000313" key="1">
    <source>
        <dbReference type="EMBL" id="WZC47354.2"/>
    </source>
</evidence>
<reference evidence="2" key="1">
    <citation type="submission" date="2024-04" db="EMBL/GenBank/DDBJ databases">
        <title>Phylogenomic analyses of a clade within the roseobacter group suggest taxonomic reassignments of species of the genera Aestuariivita, Citreicella, Loktanella, Nautella, Pelagibaca, Ruegeria, Thalassobius, Thiobacimonas and Tropicibacter, and the proposal o.</title>
        <authorList>
            <person name="Jeon C.O."/>
        </authorList>
    </citation>
    <scope>NUCLEOTIDE SEQUENCE [LARGE SCALE GENOMIC DNA]</scope>
    <source>
        <strain evidence="2">BS5-3</strain>
    </source>
</reference>
<keyword evidence="2" id="KW-1185">Reference proteome</keyword>